<dbReference type="SUPFAM" id="SSF46689">
    <property type="entry name" value="Homeodomain-like"/>
    <property type="match status" value="2"/>
</dbReference>
<dbReference type="SUPFAM" id="SSF55136">
    <property type="entry name" value="Probable bacterial effector-binding domain"/>
    <property type="match status" value="1"/>
</dbReference>
<evidence type="ECO:0000256" key="2">
    <source>
        <dbReference type="ARBA" id="ARBA00023125"/>
    </source>
</evidence>
<reference evidence="5" key="1">
    <citation type="submission" date="2022-11" db="EMBL/GenBank/DDBJ databases">
        <title>Minimal conservation of predation-associated metabolite biosynthetic gene clusters underscores biosynthetic potential of Myxococcota including descriptions for ten novel species: Archangium lansinium sp. nov., Myxococcus landrumus sp. nov., Nannocystis bai.</title>
        <authorList>
            <person name="Ahearne A."/>
            <person name="Stevens C."/>
            <person name="Dowd S."/>
        </authorList>
    </citation>
    <scope>NUCLEOTIDE SEQUENCE</scope>
    <source>
        <strain evidence="5">Fl3</strain>
    </source>
</reference>
<keyword evidence="3" id="KW-0804">Transcription</keyword>
<dbReference type="Gene3D" id="3.20.80.10">
    <property type="entry name" value="Regulatory factor, effector binding domain"/>
    <property type="match status" value="1"/>
</dbReference>
<gene>
    <name evidence="5" type="ORF">O0S08_30350</name>
</gene>
<dbReference type="InterPro" id="IPR009057">
    <property type="entry name" value="Homeodomain-like_sf"/>
</dbReference>
<dbReference type="SMART" id="SM00871">
    <property type="entry name" value="AraC_E_bind"/>
    <property type="match status" value="1"/>
</dbReference>
<accession>A0ABY7GU89</accession>
<dbReference type="PROSITE" id="PS00041">
    <property type="entry name" value="HTH_ARAC_FAMILY_1"/>
    <property type="match status" value="1"/>
</dbReference>
<dbReference type="InterPro" id="IPR010499">
    <property type="entry name" value="AraC_E-bd"/>
</dbReference>
<dbReference type="Gene3D" id="1.10.10.60">
    <property type="entry name" value="Homeodomain-like"/>
    <property type="match status" value="2"/>
</dbReference>
<protein>
    <submittedName>
        <fullName evidence="5">AraC family transcriptional regulator</fullName>
    </submittedName>
</protein>
<dbReference type="PRINTS" id="PR00032">
    <property type="entry name" value="HTHARAC"/>
</dbReference>
<dbReference type="InterPro" id="IPR020449">
    <property type="entry name" value="Tscrpt_reg_AraC-type_HTH"/>
</dbReference>
<dbReference type="InterPro" id="IPR029442">
    <property type="entry name" value="GyrI-like"/>
</dbReference>
<keyword evidence="2" id="KW-0238">DNA-binding</keyword>
<dbReference type="InterPro" id="IPR050959">
    <property type="entry name" value="MarA-like"/>
</dbReference>
<evidence type="ECO:0000313" key="6">
    <source>
        <dbReference type="Proteomes" id="UP001164459"/>
    </source>
</evidence>
<proteinExistence type="predicted"/>
<dbReference type="InterPro" id="IPR018062">
    <property type="entry name" value="HTH_AraC-typ_CS"/>
</dbReference>
<organism evidence="5 6">
    <name type="scientific">Nannocystis punicea</name>
    <dbReference type="NCBI Taxonomy" id="2995304"/>
    <lineage>
        <taxon>Bacteria</taxon>
        <taxon>Pseudomonadati</taxon>
        <taxon>Myxococcota</taxon>
        <taxon>Polyangia</taxon>
        <taxon>Nannocystales</taxon>
        <taxon>Nannocystaceae</taxon>
        <taxon>Nannocystis</taxon>
    </lineage>
</organism>
<name>A0ABY7GU89_9BACT</name>
<keyword evidence="6" id="KW-1185">Reference proteome</keyword>
<dbReference type="InterPro" id="IPR011256">
    <property type="entry name" value="Reg_factor_effector_dom_sf"/>
</dbReference>
<dbReference type="EMBL" id="CP114040">
    <property type="protein sequence ID" value="WAS90511.1"/>
    <property type="molecule type" value="Genomic_DNA"/>
</dbReference>
<dbReference type="Pfam" id="PF06445">
    <property type="entry name" value="GyrI-like"/>
    <property type="match status" value="1"/>
</dbReference>
<dbReference type="RefSeq" id="WP_269032838.1">
    <property type="nucleotide sequence ID" value="NZ_CP114040.1"/>
</dbReference>
<dbReference type="Pfam" id="PF12833">
    <property type="entry name" value="HTH_18"/>
    <property type="match status" value="1"/>
</dbReference>
<evidence type="ECO:0000256" key="1">
    <source>
        <dbReference type="ARBA" id="ARBA00023015"/>
    </source>
</evidence>
<evidence type="ECO:0000259" key="4">
    <source>
        <dbReference type="PROSITE" id="PS01124"/>
    </source>
</evidence>
<dbReference type="InterPro" id="IPR018060">
    <property type="entry name" value="HTH_AraC"/>
</dbReference>
<keyword evidence="1" id="KW-0805">Transcription regulation</keyword>
<dbReference type="PANTHER" id="PTHR47504">
    <property type="entry name" value="RIGHT ORIGIN-BINDING PROTEIN"/>
    <property type="match status" value="1"/>
</dbReference>
<dbReference type="Proteomes" id="UP001164459">
    <property type="component" value="Chromosome"/>
</dbReference>
<evidence type="ECO:0000313" key="5">
    <source>
        <dbReference type="EMBL" id="WAS90511.1"/>
    </source>
</evidence>
<evidence type="ECO:0000256" key="3">
    <source>
        <dbReference type="ARBA" id="ARBA00023163"/>
    </source>
</evidence>
<dbReference type="PANTHER" id="PTHR47504:SF5">
    <property type="entry name" value="RIGHT ORIGIN-BINDING PROTEIN"/>
    <property type="match status" value="1"/>
</dbReference>
<feature type="domain" description="HTH araC/xylS-type" evidence="4">
    <location>
        <begin position="20"/>
        <end position="119"/>
    </location>
</feature>
<sequence>MSDRLSAHEEKALAYAQAHLGAIAFIDRHLFEPLDLERVARAAGYSTSEFSRRFAAMQGESVMAYVRGRRLETAAARILADPDARLIDLAIECGFTSQAAFTRAFTRAFGEAPGRLRRCADDSPPQRRRRAGPVASTPVLDERIEQLPELELFGMSARFTPANYVELAGLWERLVALRQAAGGSRRDENFAVFLDREPGGTFEYFAAWRAWSEAAPAPLERVTLPAGRYLVFRHRLREGPLLPQLTAGQEALDRVRRREGIAWDFERHPANFGVVCRWIDHYLPLDETARRVAPRPPATREPARTARTFVLA</sequence>
<dbReference type="PROSITE" id="PS01124">
    <property type="entry name" value="HTH_ARAC_FAMILY_2"/>
    <property type="match status" value="1"/>
</dbReference>
<dbReference type="SMART" id="SM00342">
    <property type="entry name" value="HTH_ARAC"/>
    <property type="match status" value="1"/>
</dbReference>